<evidence type="ECO:0000313" key="3">
    <source>
        <dbReference type="Proteomes" id="UP001248581"/>
    </source>
</evidence>
<dbReference type="EC" id="2.3.1.-" evidence="2"/>
<organism evidence="2 3">
    <name type="scientific">Thalassotalea nanhaiensis</name>
    <dbReference type="NCBI Taxonomy" id="3065648"/>
    <lineage>
        <taxon>Bacteria</taxon>
        <taxon>Pseudomonadati</taxon>
        <taxon>Pseudomonadota</taxon>
        <taxon>Gammaproteobacteria</taxon>
        <taxon>Alteromonadales</taxon>
        <taxon>Colwelliaceae</taxon>
        <taxon>Thalassotalea</taxon>
    </lineage>
</organism>
<gene>
    <name evidence="2" type="ORF">RI845_07595</name>
</gene>
<dbReference type="Gene3D" id="3.40.630.30">
    <property type="match status" value="1"/>
</dbReference>
<dbReference type="RefSeq" id="WP_348389517.1">
    <property type="nucleotide sequence ID" value="NZ_CP134146.1"/>
</dbReference>
<dbReference type="InterPro" id="IPR000182">
    <property type="entry name" value="GNAT_dom"/>
</dbReference>
<accession>A0ABY9TNM9</accession>
<evidence type="ECO:0000259" key="1">
    <source>
        <dbReference type="PROSITE" id="PS51186"/>
    </source>
</evidence>
<dbReference type="EMBL" id="CP134146">
    <property type="protein sequence ID" value="WNC70377.1"/>
    <property type="molecule type" value="Genomic_DNA"/>
</dbReference>
<dbReference type="PROSITE" id="PS51186">
    <property type="entry name" value="GNAT"/>
    <property type="match status" value="1"/>
</dbReference>
<keyword evidence="2" id="KW-0808">Transferase</keyword>
<dbReference type="Proteomes" id="UP001248581">
    <property type="component" value="Chromosome"/>
</dbReference>
<dbReference type="CDD" id="cd04301">
    <property type="entry name" value="NAT_SF"/>
    <property type="match status" value="1"/>
</dbReference>
<feature type="domain" description="N-acetyltransferase" evidence="1">
    <location>
        <begin position="1"/>
        <end position="146"/>
    </location>
</feature>
<dbReference type="Pfam" id="PF13527">
    <property type="entry name" value="Acetyltransf_9"/>
    <property type="match status" value="1"/>
</dbReference>
<keyword evidence="3" id="KW-1185">Reference proteome</keyword>
<proteinExistence type="predicted"/>
<keyword evidence="2" id="KW-0012">Acyltransferase</keyword>
<sequence>MRTEQIEDINAISAVTIAAFKDHPHSNQTEQHIVAGLRDNQALSISLVAVYENNIVGHIAFSKVNINNQFCHWYGLAPVSVLPEFQHKGVGSKLINQGLSQLKQQGAQGCVLLGEPEYYGRFGFKAYAELEYPGVPSEYFLTLPFTEQVPCGLVQYHKVFSS</sequence>
<dbReference type="SUPFAM" id="SSF55729">
    <property type="entry name" value="Acyl-CoA N-acyltransferases (Nat)"/>
    <property type="match status" value="1"/>
</dbReference>
<protein>
    <submittedName>
        <fullName evidence="2">N-acetyltransferase</fullName>
        <ecNumber evidence="2">2.3.1.-</ecNumber>
    </submittedName>
</protein>
<reference evidence="3" key="1">
    <citation type="submission" date="2023-09" db="EMBL/GenBank/DDBJ databases">
        <authorList>
            <person name="Li S."/>
            <person name="Li X."/>
            <person name="Zhang C."/>
            <person name="Zhao Z."/>
        </authorList>
    </citation>
    <scope>NUCLEOTIDE SEQUENCE [LARGE SCALE GENOMIC DNA]</scope>
    <source>
        <strain evidence="3">SQ345</strain>
    </source>
</reference>
<dbReference type="InterPro" id="IPR016181">
    <property type="entry name" value="Acyl_CoA_acyltransferase"/>
</dbReference>
<evidence type="ECO:0000313" key="2">
    <source>
        <dbReference type="EMBL" id="WNC70377.1"/>
    </source>
</evidence>
<name>A0ABY9TNM9_9GAMM</name>
<dbReference type="GO" id="GO:0016746">
    <property type="term" value="F:acyltransferase activity"/>
    <property type="evidence" value="ECO:0007669"/>
    <property type="project" value="UniProtKB-KW"/>
</dbReference>